<dbReference type="AlphaFoldDB" id="A0AAE8MM13"/>
<reference evidence="3" key="1">
    <citation type="submission" date="2018-03" db="EMBL/GenBank/DDBJ databases">
        <authorList>
            <person name="Guldener U."/>
        </authorList>
    </citation>
    <scope>NUCLEOTIDE SEQUENCE</scope>
</reference>
<evidence type="ECO:0000313" key="4">
    <source>
        <dbReference type="Proteomes" id="UP001187734"/>
    </source>
</evidence>
<evidence type="ECO:0000313" key="3">
    <source>
        <dbReference type="EMBL" id="SPJ90960.1"/>
    </source>
</evidence>
<keyword evidence="2" id="KW-0732">Signal</keyword>
<feature type="chain" id="PRO_5042110028" description="Secreted protein" evidence="2">
    <location>
        <begin position="25"/>
        <end position="120"/>
    </location>
</feature>
<comment type="caution">
    <text evidence="3">The sequence shown here is derived from an EMBL/GenBank/DDBJ whole genome shotgun (WGS) entry which is preliminary data.</text>
</comment>
<proteinExistence type="predicted"/>
<feature type="compositionally biased region" description="Low complexity" evidence="1">
    <location>
        <begin position="70"/>
        <end position="81"/>
    </location>
</feature>
<accession>A0AAE8MM13</accession>
<keyword evidence="4" id="KW-1185">Reference proteome</keyword>
<feature type="signal peptide" evidence="2">
    <location>
        <begin position="1"/>
        <end position="24"/>
    </location>
</feature>
<feature type="region of interest" description="Disordered" evidence="1">
    <location>
        <begin position="70"/>
        <end position="120"/>
    </location>
</feature>
<evidence type="ECO:0000256" key="1">
    <source>
        <dbReference type="SAM" id="MobiDB-lite"/>
    </source>
</evidence>
<dbReference type="EMBL" id="ONZP01000791">
    <property type="protein sequence ID" value="SPJ90960.1"/>
    <property type="molecule type" value="Genomic_DNA"/>
</dbReference>
<sequence length="120" mass="13154">MGRWAQPLLLTASVLLSLPSTSTAHPANHHAIHAKAAGTPPMIHPIVYKRQDEPQSEITPLPVVKEAEAAEPTATVPFEAPIAAEDPNDWRSVNCESDGVKDHTQLEDELDFWSSGEERR</sequence>
<name>A0AAE8MM13_9HYPO</name>
<evidence type="ECO:0000256" key="2">
    <source>
        <dbReference type="SAM" id="SignalP"/>
    </source>
</evidence>
<protein>
    <recommendedName>
        <fullName evidence="5">Secreted protein</fullName>
    </recommendedName>
</protein>
<evidence type="ECO:0008006" key="5">
    <source>
        <dbReference type="Google" id="ProtNLM"/>
    </source>
</evidence>
<organism evidence="3 4">
    <name type="scientific">Fusarium torulosum</name>
    <dbReference type="NCBI Taxonomy" id="33205"/>
    <lineage>
        <taxon>Eukaryota</taxon>
        <taxon>Fungi</taxon>
        <taxon>Dikarya</taxon>
        <taxon>Ascomycota</taxon>
        <taxon>Pezizomycotina</taxon>
        <taxon>Sordariomycetes</taxon>
        <taxon>Hypocreomycetidae</taxon>
        <taxon>Hypocreales</taxon>
        <taxon>Nectriaceae</taxon>
        <taxon>Fusarium</taxon>
    </lineage>
</organism>
<dbReference type="Proteomes" id="UP001187734">
    <property type="component" value="Unassembled WGS sequence"/>
</dbReference>
<gene>
    <name evidence="3" type="ORF">FTOL_13362</name>
</gene>